<protein>
    <recommendedName>
        <fullName evidence="2">DUF1996 domain-containing protein</fullName>
    </recommendedName>
</protein>
<comment type="caution">
    <text evidence="3">The sequence shown here is derived from an EMBL/GenBank/DDBJ whole genome shotgun (WGS) entry which is preliminary data.</text>
</comment>
<dbReference type="PANTHER" id="PTHR43662:SF3">
    <property type="entry name" value="DOMAIN PROTEIN, PUTATIVE (AFU_ORTHOLOGUE AFUA_6G11970)-RELATED"/>
    <property type="match status" value="1"/>
</dbReference>
<feature type="compositionally biased region" description="Polar residues" evidence="1">
    <location>
        <begin position="156"/>
        <end position="165"/>
    </location>
</feature>
<feature type="compositionally biased region" description="Basic residues" evidence="1">
    <location>
        <begin position="7"/>
        <end position="26"/>
    </location>
</feature>
<dbReference type="InterPro" id="IPR018535">
    <property type="entry name" value="DUF1996"/>
</dbReference>
<gene>
    <name evidence="3" type="ORF">GCM10010211_73220</name>
</gene>
<dbReference type="Pfam" id="PF09362">
    <property type="entry name" value="DUF1996"/>
    <property type="match status" value="1"/>
</dbReference>
<evidence type="ECO:0000256" key="1">
    <source>
        <dbReference type="SAM" id="MobiDB-lite"/>
    </source>
</evidence>
<feature type="region of interest" description="Disordered" evidence="1">
    <location>
        <begin position="143"/>
        <end position="244"/>
    </location>
</feature>
<dbReference type="Proteomes" id="UP000654471">
    <property type="component" value="Unassembled WGS sequence"/>
</dbReference>
<evidence type="ECO:0000313" key="3">
    <source>
        <dbReference type="EMBL" id="GGU95469.1"/>
    </source>
</evidence>
<keyword evidence="4" id="KW-1185">Reference proteome</keyword>
<dbReference type="EMBL" id="BMRP01000049">
    <property type="protein sequence ID" value="GGU95469.1"/>
    <property type="molecule type" value="Genomic_DNA"/>
</dbReference>
<feature type="compositionally biased region" description="Low complexity" evidence="1">
    <location>
        <begin position="190"/>
        <end position="208"/>
    </location>
</feature>
<accession>A0ABQ2VNE8</accession>
<name>A0ABQ2VNE8_9ACTN</name>
<proteinExistence type="predicted"/>
<reference evidence="4" key="1">
    <citation type="journal article" date="2019" name="Int. J. Syst. Evol. Microbiol.">
        <title>The Global Catalogue of Microorganisms (GCM) 10K type strain sequencing project: providing services to taxonomists for standard genome sequencing and annotation.</title>
        <authorList>
            <consortium name="The Broad Institute Genomics Platform"/>
            <consortium name="The Broad Institute Genome Sequencing Center for Infectious Disease"/>
            <person name="Wu L."/>
            <person name="Ma J."/>
        </authorList>
    </citation>
    <scope>NUCLEOTIDE SEQUENCE [LARGE SCALE GENOMIC DNA]</scope>
    <source>
        <strain evidence="4">JCM 3399</strain>
    </source>
</reference>
<dbReference type="PANTHER" id="PTHR43662">
    <property type="match status" value="1"/>
</dbReference>
<sequence length="500" mass="52678">MIPNMSRRTHPQRRQQRQQAHKRSRLSTRMTVAAMALLLGGGALTAIASTALAHNSDPAPVPGHQHLTATAATISCPDVGENLRTVPHSAQLQVSQGLAALDRQVSDAYHAMTAGGSGGATLGALEQQRRQTIGTMADAIAQGGARRPDDLMRMSACTTMPTGTTPDRDLSQRRNQSGSQGWGGNRSRPQGQGQTQNQHQGGNHQQTGPSRDDFADITTVAPGAGGPPFLTPRGRGASTGTFTSACGRNENGHFNSDNVIVTPGVTNGAHHTHDYVGNKTTDAFSTEQSLAASGTTCSNGDLSTYYWPVLRKLDGTSSPQPGAGSDGNAGSVLTPASVTLTYRGSQTGAVRAMPRFLRVITGDAKAFTNGPKNAHASWSCTGFENRQLKDKYPLCPKGSQVVRTLAFPGCWNGRTTDSGNHRDHMAFAGPNGGCPQGFTAVPQLVERLTYDVPPGDSFAVDSFPEQLRKPVTDHGDFIDVMPDGLMNRAVGCINSGRACS</sequence>
<organism evidence="3 4">
    <name type="scientific">Streptomyces albospinus</name>
    <dbReference type="NCBI Taxonomy" id="285515"/>
    <lineage>
        <taxon>Bacteria</taxon>
        <taxon>Bacillati</taxon>
        <taxon>Actinomycetota</taxon>
        <taxon>Actinomycetes</taxon>
        <taxon>Kitasatosporales</taxon>
        <taxon>Streptomycetaceae</taxon>
        <taxon>Streptomyces</taxon>
    </lineage>
</organism>
<evidence type="ECO:0000259" key="2">
    <source>
        <dbReference type="Pfam" id="PF09362"/>
    </source>
</evidence>
<evidence type="ECO:0000313" key="4">
    <source>
        <dbReference type="Proteomes" id="UP000654471"/>
    </source>
</evidence>
<feature type="domain" description="DUF1996" evidence="2">
    <location>
        <begin position="260"/>
        <end position="478"/>
    </location>
</feature>
<feature type="region of interest" description="Disordered" evidence="1">
    <location>
        <begin position="1"/>
        <end position="27"/>
    </location>
</feature>